<evidence type="ECO:0000313" key="2">
    <source>
        <dbReference type="EMBL" id="TKD50510.1"/>
    </source>
</evidence>
<accession>A0A4U1L2R4</accession>
<sequence length="120" mass="12997">MRIPHCILVAAMLGAPAVSVAEQVRSDPYGHDAIEAGEFSEAEAALRAQLALEPDKPELLINLAAIYARTNRINEAQAMYARVMATDDVSLLLRPGHALGSHAIAERGLAKLERQRMAVR</sequence>
<dbReference type="OrthoDB" id="7583562at2"/>
<dbReference type="AlphaFoldDB" id="A0A4U1L2R4"/>
<dbReference type="RefSeq" id="WP_136942451.1">
    <property type="nucleotide sequence ID" value="NZ_SWKR01000002.1"/>
</dbReference>
<organism evidence="2 3">
    <name type="scientific">Sphingomonas baiyangensis</name>
    <dbReference type="NCBI Taxonomy" id="2572576"/>
    <lineage>
        <taxon>Bacteria</taxon>
        <taxon>Pseudomonadati</taxon>
        <taxon>Pseudomonadota</taxon>
        <taxon>Alphaproteobacteria</taxon>
        <taxon>Sphingomonadales</taxon>
        <taxon>Sphingomonadaceae</taxon>
        <taxon>Sphingomonas</taxon>
    </lineage>
</organism>
<dbReference type="SUPFAM" id="SSF48452">
    <property type="entry name" value="TPR-like"/>
    <property type="match status" value="1"/>
</dbReference>
<dbReference type="InterPro" id="IPR011990">
    <property type="entry name" value="TPR-like_helical_dom_sf"/>
</dbReference>
<dbReference type="EMBL" id="SWKR01000002">
    <property type="protein sequence ID" value="TKD50510.1"/>
    <property type="molecule type" value="Genomic_DNA"/>
</dbReference>
<comment type="caution">
    <text evidence="2">The sequence shown here is derived from an EMBL/GenBank/DDBJ whole genome shotgun (WGS) entry which is preliminary data.</text>
</comment>
<evidence type="ECO:0000313" key="3">
    <source>
        <dbReference type="Proteomes" id="UP000309138"/>
    </source>
</evidence>
<dbReference type="Gene3D" id="1.25.40.10">
    <property type="entry name" value="Tetratricopeptide repeat domain"/>
    <property type="match status" value="1"/>
</dbReference>
<name>A0A4U1L2R4_9SPHN</name>
<reference evidence="2 3" key="1">
    <citation type="submission" date="2019-04" db="EMBL/GenBank/DDBJ databases">
        <authorList>
            <person name="Yang Y."/>
            <person name="Wei D."/>
        </authorList>
    </citation>
    <scope>NUCLEOTIDE SEQUENCE [LARGE SCALE GENOMIC DNA]</scope>
    <source>
        <strain evidence="2 3">L-1-4w-11</strain>
    </source>
</reference>
<feature type="chain" id="PRO_5020468392" evidence="1">
    <location>
        <begin position="22"/>
        <end position="120"/>
    </location>
</feature>
<protein>
    <submittedName>
        <fullName evidence="2">Tetratricopeptide repeat protein</fullName>
    </submittedName>
</protein>
<keyword evidence="1" id="KW-0732">Signal</keyword>
<keyword evidence="3" id="KW-1185">Reference proteome</keyword>
<dbReference type="Pfam" id="PF14559">
    <property type="entry name" value="TPR_19"/>
    <property type="match status" value="1"/>
</dbReference>
<gene>
    <name evidence="2" type="ORF">FBR43_06830</name>
</gene>
<evidence type="ECO:0000256" key="1">
    <source>
        <dbReference type="SAM" id="SignalP"/>
    </source>
</evidence>
<proteinExistence type="predicted"/>
<feature type="signal peptide" evidence="1">
    <location>
        <begin position="1"/>
        <end position="21"/>
    </location>
</feature>
<dbReference type="Proteomes" id="UP000309138">
    <property type="component" value="Unassembled WGS sequence"/>
</dbReference>